<feature type="non-terminal residue" evidence="1">
    <location>
        <position position="1"/>
    </location>
</feature>
<dbReference type="Proteomes" id="UP000789920">
    <property type="component" value="Unassembled WGS sequence"/>
</dbReference>
<accession>A0ACA9SFQ3</accession>
<organism evidence="1 2">
    <name type="scientific">Racocetra persica</name>
    <dbReference type="NCBI Taxonomy" id="160502"/>
    <lineage>
        <taxon>Eukaryota</taxon>
        <taxon>Fungi</taxon>
        <taxon>Fungi incertae sedis</taxon>
        <taxon>Mucoromycota</taxon>
        <taxon>Glomeromycotina</taxon>
        <taxon>Glomeromycetes</taxon>
        <taxon>Diversisporales</taxon>
        <taxon>Gigasporaceae</taxon>
        <taxon>Racocetra</taxon>
    </lineage>
</organism>
<dbReference type="EMBL" id="CAJVQC010120788">
    <property type="protein sequence ID" value="CAG8838512.1"/>
    <property type="molecule type" value="Genomic_DNA"/>
</dbReference>
<keyword evidence="2" id="KW-1185">Reference proteome</keyword>
<protein>
    <submittedName>
        <fullName evidence="1">3835_t:CDS:1</fullName>
    </submittedName>
</protein>
<gene>
    <name evidence="1" type="ORF">RPERSI_LOCUS30696</name>
</gene>
<reference evidence="1" key="1">
    <citation type="submission" date="2021-06" db="EMBL/GenBank/DDBJ databases">
        <authorList>
            <person name="Kallberg Y."/>
            <person name="Tangrot J."/>
            <person name="Rosling A."/>
        </authorList>
    </citation>
    <scope>NUCLEOTIDE SEQUENCE</scope>
    <source>
        <strain evidence="1">MA461A</strain>
    </source>
</reference>
<name>A0ACA9SFQ3_9GLOM</name>
<evidence type="ECO:0000313" key="2">
    <source>
        <dbReference type="Proteomes" id="UP000789920"/>
    </source>
</evidence>
<proteinExistence type="predicted"/>
<comment type="caution">
    <text evidence="1">The sequence shown here is derived from an EMBL/GenBank/DDBJ whole genome shotgun (WGS) entry which is preliminary data.</text>
</comment>
<evidence type="ECO:0000313" key="1">
    <source>
        <dbReference type="EMBL" id="CAG8838512.1"/>
    </source>
</evidence>
<sequence>IEEIKIMLTTTVYTNVIVKNLDETINENLNVDKKILADYLRTIKSQIFETVGLN</sequence>